<accession>A0A930V927</accession>
<dbReference type="Proteomes" id="UP000640489">
    <property type="component" value="Unassembled WGS sequence"/>
</dbReference>
<reference evidence="2" key="1">
    <citation type="submission" date="2020-11" db="EMBL/GenBank/DDBJ databases">
        <title>Nocardioides sp. nov., isolated from Soil of Cynanchum wilfordii Hemsley rhizosphere.</title>
        <authorList>
            <person name="Lee J.-S."/>
            <person name="Suh M.K."/>
            <person name="Kim J.-S."/>
        </authorList>
    </citation>
    <scope>NUCLEOTIDE SEQUENCE</scope>
    <source>
        <strain evidence="2">KCTC 19275</strain>
    </source>
</reference>
<feature type="coiled-coil region" evidence="1">
    <location>
        <begin position="16"/>
        <end position="53"/>
    </location>
</feature>
<keyword evidence="3" id="KW-1185">Reference proteome</keyword>
<proteinExistence type="predicted"/>
<organism evidence="2 3">
    <name type="scientific">Nocardioides islandensis</name>
    <dbReference type="NCBI Taxonomy" id="433663"/>
    <lineage>
        <taxon>Bacteria</taxon>
        <taxon>Bacillati</taxon>
        <taxon>Actinomycetota</taxon>
        <taxon>Actinomycetes</taxon>
        <taxon>Propionibacteriales</taxon>
        <taxon>Nocardioidaceae</taxon>
        <taxon>Nocardioides</taxon>
    </lineage>
</organism>
<keyword evidence="1" id="KW-0175">Coiled coil</keyword>
<evidence type="ECO:0000313" key="2">
    <source>
        <dbReference type="EMBL" id="MBF4763164.1"/>
    </source>
</evidence>
<evidence type="ECO:0000256" key="1">
    <source>
        <dbReference type="SAM" id="Coils"/>
    </source>
</evidence>
<evidence type="ECO:0000313" key="3">
    <source>
        <dbReference type="Proteomes" id="UP000640489"/>
    </source>
</evidence>
<dbReference type="RefSeq" id="WP_194706335.1">
    <property type="nucleotide sequence ID" value="NZ_JADKPN010000003.1"/>
</dbReference>
<gene>
    <name evidence="2" type="ORF">ISU07_08500</name>
</gene>
<comment type="caution">
    <text evidence="2">The sequence shown here is derived from an EMBL/GenBank/DDBJ whole genome shotgun (WGS) entry which is preliminary data.</text>
</comment>
<name>A0A930V927_9ACTN</name>
<protein>
    <submittedName>
        <fullName evidence="2">Uncharacterized protein</fullName>
    </submittedName>
</protein>
<sequence length="70" mass="7833">MAKALLGTFHSDQRTAANLSSENMRLRMRVRDLEELVARLQDENDHLAQAAAAAALLDLQSEELKEMQPV</sequence>
<dbReference type="EMBL" id="JADKPN010000003">
    <property type="protein sequence ID" value="MBF4763164.1"/>
    <property type="molecule type" value="Genomic_DNA"/>
</dbReference>
<dbReference type="AlphaFoldDB" id="A0A930V927"/>